<dbReference type="EMBL" id="BK016261">
    <property type="protein sequence ID" value="DAG05574.1"/>
    <property type="molecule type" value="Genomic_DNA"/>
</dbReference>
<name>A0A8S5VFW2_9CAUD</name>
<evidence type="ECO:0000313" key="1">
    <source>
        <dbReference type="EMBL" id="DAG05574.1"/>
    </source>
</evidence>
<reference evidence="1" key="1">
    <citation type="journal article" date="2021" name="Proc. Natl. Acad. Sci. U.S.A.">
        <title>A Catalog of Tens of Thousands of Viruses from Human Metagenomes Reveals Hidden Associations with Chronic Diseases.</title>
        <authorList>
            <person name="Tisza M.J."/>
            <person name="Buck C.B."/>
        </authorList>
    </citation>
    <scope>NUCLEOTIDE SEQUENCE</scope>
    <source>
        <strain evidence="1">CtNHj22</strain>
    </source>
</reference>
<protein>
    <submittedName>
        <fullName evidence="1">Uncharacterized protein</fullName>
    </submittedName>
</protein>
<accession>A0A8S5VFW2</accession>
<sequence>MCLLLGIILILELLYFLQQLPCQIPAGSIGSGFEVADGTGLAGDVEPGAGLPFGLHVLIAGQRGADVATKQLHLIHRSFLPGLRCAVGASQNAGRHSVNESHFVFFTVSLL</sequence>
<proteinExistence type="predicted"/>
<organism evidence="1">
    <name type="scientific">Siphoviridae sp. ctNHj22</name>
    <dbReference type="NCBI Taxonomy" id="2825468"/>
    <lineage>
        <taxon>Viruses</taxon>
        <taxon>Duplodnaviria</taxon>
        <taxon>Heunggongvirae</taxon>
        <taxon>Uroviricota</taxon>
        <taxon>Caudoviricetes</taxon>
    </lineage>
</organism>